<keyword evidence="9" id="KW-1185">Reference proteome</keyword>
<evidence type="ECO:0000256" key="4">
    <source>
        <dbReference type="ARBA" id="ARBA00022801"/>
    </source>
</evidence>
<feature type="domain" description="Nudix hydrolase" evidence="7">
    <location>
        <begin position="46"/>
        <end position="200"/>
    </location>
</feature>
<gene>
    <name evidence="8" type="ORF">FIBSPDRAFT_819299</name>
</gene>
<dbReference type="Pfam" id="PF00293">
    <property type="entry name" value="NUDIX"/>
    <property type="match status" value="1"/>
</dbReference>
<comment type="cofactor">
    <cofactor evidence="1">
        <name>Mn(2+)</name>
        <dbReference type="ChEBI" id="CHEBI:29035"/>
    </cofactor>
</comment>
<dbReference type="Proteomes" id="UP000076532">
    <property type="component" value="Unassembled WGS sequence"/>
</dbReference>
<keyword evidence="5" id="KW-0460">Magnesium</keyword>
<sequence length="260" mass="28075">MLRTITTNTALSSSLALTTPFTQNSLNKIRSALTGSSVRHVIDANEKHAAVLIPFCNVDGQPGVLLELRGKLRTHSGEVSFPGGRVDKEDASFLAAALRETHEELGIWPEQIELLGDGVIGDPELSLGGLRVWPYLGFVYPDGTSRHNPIDPDAPLPSLSVASLRPSMPEVAHCFHLPLSAMLSPARLTTDIFRGARPYSRIKVSDLVAGFGLTWENNTGVNEVGGGMDGELEVWGLTGWYLTVLMTTLHKSTPLVRSQA</sequence>
<evidence type="ECO:0000256" key="2">
    <source>
        <dbReference type="ARBA" id="ARBA00001946"/>
    </source>
</evidence>
<proteinExistence type="predicted"/>
<keyword evidence="3" id="KW-0479">Metal-binding</keyword>
<keyword evidence="4" id="KW-0378">Hydrolase</keyword>
<dbReference type="AlphaFoldDB" id="A0A166PZX6"/>
<evidence type="ECO:0000313" key="8">
    <source>
        <dbReference type="EMBL" id="KZP26616.1"/>
    </source>
</evidence>
<dbReference type="PANTHER" id="PTHR12992:SF24">
    <property type="entry name" value="PEROXISOMAL COENZYME A DIPHOSPHATASE NUDT7"/>
    <property type="match status" value="1"/>
</dbReference>
<dbReference type="SUPFAM" id="SSF55811">
    <property type="entry name" value="Nudix"/>
    <property type="match status" value="1"/>
</dbReference>
<dbReference type="InterPro" id="IPR045121">
    <property type="entry name" value="CoAse"/>
</dbReference>
<dbReference type="InterPro" id="IPR000086">
    <property type="entry name" value="NUDIX_hydrolase_dom"/>
</dbReference>
<name>A0A166PZX6_9AGAM</name>
<evidence type="ECO:0000256" key="5">
    <source>
        <dbReference type="ARBA" id="ARBA00022842"/>
    </source>
</evidence>
<organism evidence="8 9">
    <name type="scientific">Athelia psychrophila</name>
    <dbReference type="NCBI Taxonomy" id="1759441"/>
    <lineage>
        <taxon>Eukaryota</taxon>
        <taxon>Fungi</taxon>
        <taxon>Dikarya</taxon>
        <taxon>Basidiomycota</taxon>
        <taxon>Agaricomycotina</taxon>
        <taxon>Agaricomycetes</taxon>
        <taxon>Agaricomycetidae</taxon>
        <taxon>Atheliales</taxon>
        <taxon>Atheliaceae</taxon>
        <taxon>Athelia</taxon>
    </lineage>
</organism>
<evidence type="ECO:0000256" key="6">
    <source>
        <dbReference type="ARBA" id="ARBA00023211"/>
    </source>
</evidence>
<dbReference type="GO" id="GO:0010945">
    <property type="term" value="F:coenzyme A diphosphatase activity"/>
    <property type="evidence" value="ECO:0007669"/>
    <property type="project" value="InterPro"/>
</dbReference>
<dbReference type="OrthoDB" id="206213at2759"/>
<dbReference type="EMBL" id="KV417513">
    <property type="protein sequence ID" value="KZP26616.1"/>
    <property type="molecule type" value="Genomic_DNA"/>
</dbReference>
<dbReference type="STRING" id="436010.A0A166PZX6"/>
<evidence type="ECO:0000256" key="3">
    <source>
        <dbReference type="ARBA" id="ARBA00022723"/>
    </source>
</evidence>
<evidence type="ECO:0000313" key="9">
    <source>
        <dbReference type="Proteomes" id="UP000076532"/>
    </source>
</evidence>
<comment type="cofactor">
    <cofactor evidence="2">
        <name>Mg(2+)</name>
        <dbReference type="ChEBI" id="CHEBI:18420"/>
    </cofactor>
</comment>
<dbReference type="GO" id="GO:0015938">
    <property type="term" value="P:coenzyme A catabolic process"/>
    <property type="evidence" value="ECO:0007669"/>
    <property type="project" value="TreeGrafter"/>
</dbReference>
<keyword evidence="6" id="KW-0464">Manganese</keyword>
<accession>A0A166PZX6</accession>
<evidence type="ECO:0000256" key="1">
    <source>
        <dbReference type="ARBA" id="ARBA00001936"/>
    </source>
</evidence>
<protein>
    <recommendedName>
        <fullName evidence="7">Nudix hydrolase domain-containing protein</fullName>
    </recommendedName>
</protein>
<reference evidence="8 9" key="1">
    <citation type="journal article" date="2016" name="Mol. Biol. Evol.">
        <title>Comparative Genomics of Early-Diverging Mushroom-Forming Fungi Provides Insights into the Origins of Lignocellulose Decay Capabilities.</title>
        <authorList>
            <person name="Nagy L.G."/>
            <person name="Riley R."/>
            <person name="Tritt A."/>
            <person name="Adam C."/>
            <person name="Daum C."/>
            <person name="Floudas D."/>
            <person name="Sun H."/>
            <person name="Yadav J.S."/>
            <person name="Pangilinan J."/>
            <person name="Larsson K.H."/>
            <person name="Matsuura K."/>
            <person name="Barry K."/>
            <person name="Labutti K."/>
            <person name="Kuo R."/>
            <person name="Ohm R.A."/>
            <person name="Bhattacharya S.S."/>
            <person name="Shirouzu T."/>
            <person name="Yoshinaga Y."/>
            <person name="Martin F.M."/>
            <person name="Grigoriev I.V."/>
            <person name="Hibbett D.S."/>
        </authorList>
    </citation>
    <scope>NUCLEOTIDE SEQUENCE [LARGE SCALE GENOMIC DNA]</scope>
    <source>
        <strain evidence="8 9">CBS 109695</strain>
    </source>
</reference>
<dbReference type="PANTHER" id="PTHR12992">
    <property type="entry name" value="NUDIX HYDROLASE"/>
    <property type="match status" value="1"/>
</dbReference>
<dbReference type="CDD" id="cd03426">
    <property type="entry name" value="NUDIX_CoAse_Nudt7"/>
    <property type="match status" value="1"/>
</dbReference>
<dbReference type="PROSITE" id="PS51462">
    <property type="entry name" value="NUDIX"/>
    <property type="match status" value="1"/>
</dbReference>
<evidence type="ECO:0000259" key="7">
    <source>
        <dbReference type="PROSITE" id="PS51462"/>
    </source>
</evidence>
<dbReference type="GO" id="GO:0046872">
    <property type="term" value="F:metal ion binding"/>
    <property type="evidence" value="ECO:0007669"/>
    <property type="project" value="UniProtKB-KW"/>
</dbReference>
<dbReference type="Gene3D" id="3.90.79.10">
    <property type="entry name" value="Nucleoside Triphosphate Pyrophosphohydrolase"/>
    <property type="match status" value="1"/>
</dbReference>
<dbReference type="InterPro" id="IPR015797">
    <property type="entry name" value="NUDIX_hydrolase-like_dom_sf"/>
</dbReference>